<dbReference type="EMBL" id="BSTK01000004">
    <property type="protein sequence ID" value="GLY85544.1"/>
    <property type="molecule type" value="Genomic_DNA"/>
</dbReference>
<name>A0A9W6S1T9_9ACTN</name>
<keyword evidence="3" id="KW-1185">Reference proteome</keyword>
<comment type="caution">
    <text evidence="2">The sequence shown here is derived from an EMBL/GenBank/DDBJ whole genome shotgun (WGS) entry which is preliminary data.</text>
</comment>
<proteinExistence type="predicted"/>
<evidence type="ECO:0000313" key="3">
    <source>
        <dbReference type="Proteomes" id="UP001165074"/>
    </source>
</evidence>
<gene>
    <name evidence="2" type="ORF">Airi02_034730</name>
</gene>
<reference evidence="2" key="1">
    <citation type="submission" date="2023-03" db="EMBL/GenBank/DDBJ databases">
        <title>Actinoallomurus iriomotensis NBRC 103684.</title>
        <authorList>
            <person name="Ichikawa N."/>
            <person name="Sato H."/>
            <person name="Tonouchi N."/>
        </authorList>
    </citation>
    <scope>NUCLEOTIDE SEQUENCE</scope>
    <source>
        <strain evidence="2">NBRC 103684</strain>
    </source>
</reference>
<dbReference type="Gene3D" id="3.90.180.10">
    <property type="entry name" value="Medium-chain alcohol dehydrogenases, catalytic domain"/>
    <property type="match status" value="1"/>
</dbReference>
<feature type="region of interest" description="Disordered" evidence="1">
    <location>
        <begin position="94"/>
        <end position="131"/>
    </location>
</feature>
<dbReference type="Proteomes" id="UP001165074">
    <property type="component" value="Unassembled WGS sequence"/>
</dbReference>
<protein>
    <submittedName>
        <fullName evidence="2">Uncharacterized protein</fullName>
    </submittedName>
</protein>
<evidence type="ECO:0000256" key="1">
    <source>
        <dbReference type="SAM" id="MobiDB-lite"/>
    </source>
</evidence>
<organism evidence="2 3">
    <name type="scientific">Actinoallomurus iriomotensis</name>
    <dbReference type="NCBI Taxonomy" id="478107"/>
    <lineage>
        <taxon>Bacteria</taxon>
        <taxon>Bacillati</taxon>
        <taxon>Actinomycetota</taxon>
        <taxon>Actinomycetes</taxon>
        <taxon>Streptosporangiales</taxon>
        <taxon>Thermomonosporaceae</taxon>
        <taxon>Actinoallomurus</taxon>
    </lineage>
</organism>
<dbReference type="InterPro" id="IPR011032">
    <property type="entry name" value="GroES-like_sf"/>
</dbReference>
<dbReference type="AlphaFoldDB" id="A0A9W6S1T9"/>
<dbReference type="SUPFAM" id="SSF50129">
    <property type="entry name" value="GroES-like"/>
    <property type="match status" value="1"/>
</dbReference>
<evidence type="ECO:0000313" key="2">
    <source>
        <dbReference type="EMBL" id="GLY85544.1"/>
    </source>
</evidence>
<sequence length="131" mass="14176">MKAVRIHQHGGSSVLQVESAPLPVLGANDVLVRVHTTAVNPVNSLVRDRFSSSPTARSRGPWAGDFAGMVIDLEPSSHESLRIAANCSTLWSPRHVNPQVLPGTPRLSPQHHGRGQNSLNRNQPATQWGRS</sequence>
<accession>A0A9W6S1T9</accession>
<feature type="compositionally biased region" description="Polar residues" evidence="1">
    <location>
        <begin position="115"/>
        <end position="131"/>
    </location>
</feature>